<dbReference type="Proteomes" id="UP000694413">
    <property type="component" value="Unassembled WGS sequence"/>
</dbReference>
<reference evidence="1" key="2">
    <citation type="submission" date="2025-09" db="UniProtKB">
        <authorList>
            <consortium name="Ensembl"/>
        </authorList>
    </citation>
    <scope>IDENTIFICATION</scope>
</reference>
<organism evidence="1 2">
    <name type="scientific">Zonotrichia albicollis</name>
    <name type="common">White-throated sparrow</name>
    <name type="synonym">Fringilla albicollis</name>
    <dbReference type="NCBI Taxonomy" id="44394"/>
    <lineage>
        <taxon>Eukaryota</taxon>
        <taxon>Metazoa</taxon>
        <taxon>Chordata</taxon>
        <taxon>Craniata</taxon>
        <taxon>Vertebrata</taxon>
        <taxon>Euteleostomi</taxon>
        <taxon>Archelosauria</taxon>
        <taxon>Archosauria</taxon>
        <taxon>Dinosauria</taxon>
        <taxon>Saurischia</taxon>
        <taxon>Theropoda</taxon>
        <taxon>Coelurosauria</taxon>
        <taxon>Aves</taxon>
        <taxon>Neognathae</taxon>
        <taxon>Neoaves</taxon>
        <taxon>Telluraves</taxon>
        <taxon>Australaves</taxon>
        <taxon>Passeriformes</taxon>
        <taxon>Passerellidae</taxon>
        <taxon>Zonotrichia</taxon>
    </lineage>
</organism>
<evidence type="ECO:0000313" key="2">
    <source>
        <dbReference type="Proteomes" id="UP000694413"/>
    </source>
</evidence>
<sequence>MPAGYITDFMYKVQPAFLPALCLNPAVKLHLVCESSLRPWLTEFETLPSVHIPKVIYLGHPQYGLTKDVGERPEMLVLPWRLGWNSACPIPLHFV</sequence>
<accession>A0A8D2QCQ3</accession>
<name>A0A8D2QCQ3_ZONAL</name>
<dbReference type="Ensembl" id="ENSZALT00000009179.1">
    <property type="protein sequence ID" value="ENSZALP00000006270.1"/>
    <property type="gene ID" value="ENSZALG00000005745.1"/>
</dbReference>
<evidence type="ECO:0000313" key="1">
    <source>
        <dbReference type="Ensembl" id="ENSZALP00000006270.1"/>
    </source>
</evidence>
<reference evidence="1" key="1">
    <citation type="submission" date="2025-08" db="UniProtKB">
        <authorList>
            <consortium name="Ensembl"/>
        </authorList>
    </citation>
    <scope>IDENTIFICATION</scope>
</reference>
<dbReference type="AlphaFoldDB" id="A0A8D2QCQ3"/>
<keyword evidence="2" id="KW-1185">Reference proteome</keyword>
<proteinExistence type="predicted"/>
<protein>
    <submittedName>
        <fullName evidence="1">Uncharacterized protein</fullName>
    </submittedName>
</protein>